<dbReference type="EMBL" id="QWLN02002092">
    <property type="protein sequence ID" value="TEA40924.1"/>
    <property type="molecule type" value="Genomic_DNA"/>
</dbReference>
<evidence type="ECO:0000313" key="2">
    <source>
        <dbReference type="EMBL" id="TEA40924.1"/>
    </source>
</evidence>
<dbReference type="Proteomes" id="UP000295264">
    <property type="component" value="Unassembled WGS sequence"/>
</dbReference>
<sequence>MPQTRHPRARSAEQVTSLGKSGRGPCLKGEKCAKSL</sequence>
<keyword evidence="3" id="KW-1185">Reference proteome</keyword>
<evidence type="ECO:0000256" key="1">
    <source>
        <dbReference type="SAM" id="MobiDB-lite"/>
    </source>
</evidence>
<comment type="caution">
    <text evidence="2">The sequence shown here is derived from an EMBL/GenBank/DDBJ whole genome shotgun (WGS) entry which is preliminary data.</text>
</comment>
<dbReference type="AlphaFoldDB" id="A0A484GYH1"/>
<organism evidence="2 3">
    <name type="scientific">Sousa chinensis</name>
    <name type="common">Indo-pacific humpbacked dolphin</name>
    <name type="synonym">Steno chinensis</name>
    <dbReference type="NCBI Taxonomy" id="103600"/>
    <lineage>
        <taxon>Eukaryota</taxon>
        <taxon>Metazoa</taxon>
        <taxon>Chordata</taxon>
        <taxon>Craniata</taxon>
        <taxon>Vertebrata</taxon>
        <taxon>Euteleostomi</taxon>
        <taxon>Mammalia</taxon>
        <taxon>Eutheria</taxon>
        <taxon>Laurasiatheria</taxon>
        <taxon>Artiodactyla</taxon>
        <taxon>Whippomorpha</taxon>
        <taxon>Cetacea</taxon>
        <taxon>Odontoceti</taxon>
        <taxon>Delphinidae</taxon>
        <taxon>Sousa</taxon>
    </lineage>
</organism>
<protein>
    <submittedName>
        <fullName evidence="2">Uncharacterized protein</fullName>
    </submittedName>
</protein>
<feature type="non-terminal residue" evidence="2">
    <location>
        <position position="36"/>
    </location>
</feature>
<accession>A0A484GYH1</accession>
<name>A0A484GYH1_SOUCH</name>
<gene>
    <name evidence="2" type="ORF">DBR06_SOUSAS40310017</name>
</gene>
<feature type="region of interest" description="Disordered" evidence="1">
    <location>
        <begin position="1"/>
        <end position="36"/>
    </location>
</feature>
<reference evidence="2 3" key="1">
    <citation type="journal article" date="2018" name="Genomics">
        <title>Molecular footprints of inshore aquatic adaptation in Indo-Pacific humpback dolphin (Sousa chinensis).</title>
        <authorList>
            <person name="Ming Y."/>
            <person name="Jian J."/>
            <person name="Yu F."/>
            <person name="Yu X."/>
            <person name="Wang J."/>
            <person name="Liu W."/>
        </authorList>
    </citation>
    <scope>NUCLEOTIDE SEQUENCE [LARGE SCALE GENOMIC DNA]</scope>
    <source>
        <strain evidence="2">MY-2018</strain>
        <tissue evidence="2">Skin</tissue>
    </source>
</reference>
<proteinExistence type="predicted"/>
<evidence type="ECO:0000313" key="3">
    <source>
        <dbReference type="Proteomes" id="UP000295264"/>
    </source>
</evidence>